<reference evidence="1" key="1">
    <citation type="submission" date="2023-05" db="EMBL/GenBank/DDBJ databases">
        <authorList>
            <consortium name="ELIXIR-Norway"/>
        </authorList>
    </citation>
    <scope>NUCLEOTIDE SEQUENCE</scope>
</reference>
<evidence type="ECO:0000313" key="2">
    <source>
        <dbReference type="Proteomes" id="UP001162501"/>
    </source>
</evidence>
<evidence type="ECO:0000313" key="1">
    <source>
        <dbReference type="EMBL" id="CAN0540922.1"/>
    </source>
</evidence>
<accession>A0AC60A406</accession>
<protein>
    <submittedName>
        <fullName evidence="1">Uncharacterized protein</fullName>
    </submittedName>
</protein>
<proteinExistence type="predicted"/>
<name>A0AC60A406_RANTA</name>
<sequence length="156" mass="16447">MMGNSSLGRSPGPSCTLRAYSASCQWLQALHGRPSSTSNMPTCCVMVIHLVISLTGSGYEDSPQVPFSASDLSPLLGPLRPVPPLGAPAASPLCSSQGAAPTAVWPCGRLLEESSVLYHLLPLQASCQLLTLEVAHPGQREKLRHSWQMDGKLAGD</sequence>
<dbReference type="EMBL" id="OX596090">
    <property type="protein sequence ID" value="CAN0540922.1"/>
    <property type="molecule type" value="Genomic_DNA"/>
</dbReference>
<organism evidence="1 2">
    <name type="scientific">Rangifer tarandus platyrhynchus</name>
    <name type="common">Svalbard reindeer</name>
    <dbReference type="NCBI Taxonomy" id="3082113"/>
    <lineage>
        <taxon>Eukaryota</taxon>
        <taxon>Metazoa</taxon>
        <taxon>Chordata</taxon>
        <taxon>Craniata</taxon>
        <taxon>Vertebrata</taxon>
        <taxon>Euteleostomi</taxon>
        <taxon>Mammalia</taxon>
        <taxon>Eutheria</taxon>
        <taxon>Laurasiatheria</taxon>
        <taxon>Artiodactyla</taxon>
        <taxon>Ruminantia</taxon>
        <taxon>Pecora</taxon>
        <taxon>Cervidae</taxon>
        <taxon>Odocoileinae</taxon>
        <taxon>Rangifer</taxon>
    </lineage>
</organism>
<gene>
    <name evidence="1" type="ORF">MRATA1EN22A_LOCUS25350</name>
</gene>
<reference evidence="1" key="2">
    <citation type="submission" date="2025-03" db="EMBL/GenBank/DDBJ databases">
        <authorList>
            <consortium name="ELIXIR-Norway"/>
            <consortium name="Elixir Norway"/>
        </authorList>
    </citation>
    <scope>NUCLEOTIDE SEQUENCE</scope>
</reference>
<dbReference type="Proteomes" id="UP001162501">
    <property type="component" value="Chromosome 6"/>
</dbReference>